<reference evidence="1 2" key="1">
    <citation type="submission" date="2018-07" db="EMBL/GenBank/DDBJ databases">
        <title>Genomic Encyclopedia of Type Strains, Phase IV (KMG-IV): sequencing the most valuable type-strain genomes for metagenomic binning, comparative biology and taxonomic classification.</title>
        <authorList>
            <person name="Goeker M."/>
        </authorList>
    </citation>
    <scope>NUCLEOTIDE SEQUENCE [LARGE SCALE GENOMIC DNA]</scope>
    <source>
        <strain evidence="1 2">DSM 21634</strain>
    </source>
</reference>
<dbReference type="EMBL" id="QPJK01000011">
    <property type="protein sequence ID" value="RCW66110.1"/>
    <property type="molecule type" value="Genomic_DNA"/>
</dbReference>
<accession>A0A368XDT4</accession>
<keyword evidence="2" id="KW-1185">Reference proteome</keyword>
<name>A0A368XDT4_9BURK</name>
<evidence type="ECO:0000313" key="2">
    <source>
        <dbReference type="Proteomes" id="UP000252884"/>
    </source>
</evidence>
<comment type="caution">
    <text evidence="1">The sequence shown here is derived from an EMBL/GenBank/DDBJ whole genome shotgun (WGS) entry which is preliminary data.</text>
</comment>
<organism evidence="1 2">
    <name type="scientific">Pseudorhodoferax soli</name>
    <dbReference type="NCBI Taxonomy" id="545864"/>
    <lineage>
        <taxon>Bacteria</taxon>
        <taxon>Pseudomonadati</taxon>
        <taxon>Pseudomonadota</taxon>
        <taxon>Betaproteobacteria</taxon>
        <taxon>Burkholderiales</taxon>
        <taxon>Comamonadaceae</taxon>
    </lineage>
</organism>
<sequence>MPPRPVVHIHVDLLALQANFFRQLQHQLDVAKVLQVGCAHVSEQQVADQRDFGTFVPADGAQLAHEDARAQAQDWVLRGFLRDAIEATGLFLDECLQVCELLPLAVRTEENEAEIQRLLHELPLANHRLHFPQKLDKLRRQFGVSTRFDPHLLSINKARTCVVHRLGVTSPMDVDDKGALTITLHHVQFVLRGLDSGEETVFERAGMVTTERSSLGLRFVDRERSFQLGERVRLEARDMYDTIITLWRFGLEMAQAIERHGRSMGIEFPVETS</sequence>
<proteinExistence type="predicted"/>
<evidence type="ECO:0000313" key="1">
    <source>
        <dbReference type="EMBL" id="RCW66110.1"/>
    </source>
</evidence>
<dbReference type="RefSeq" id="WP_114471485.1">
    <property type="nucleotide sequence ID" value="NZ_QPJK01000011.1"/>
</dbReference>
<dbReference type="Proteomes" id="UP000252884">
    <property type="component" value="Unassembled WGS sequence"/>
</dbReference>
<protein>
    <submittedName>
        <fullName evidence="1">Uncharacterized protein</fullName>
    </submittedName>
</protein>
<dbReference type="OrthoDB" id="8057447at2"/>
<dbReference type="AlphaFoldDB" id="A0A368XDT4"/>
<gene>
    <name evidence="1" type="ORF">DES41_11168</name>
</gene>